<dbReference type="InterPro" id="IPR037883">
    <property type="entry name" value="Knr4/Smi1-like_sf"/>
</dbReference>
<dbReference type="AlphaFoldDB" id="A0A8H4RZN1"/>
<dbReference type="SMART" id="SM00860">
    <property type="entry name" value="SMI1_KNR4"/>
    <property type="match status" value="1"/>
</dbReference>
<dbReference type="Proteomes" id="UP000566819">
    <property type="component" value="Unassembled WGS sequence"/>
</dbReference>
<feature type="domain" description="Knr4/Smi1-like" evidence="1">
    <location>
        <begin position="287"/>
        <end position="461"/>
    </location>
</feature>
<gene>
    <name evidence="2" type="ORF">G7Y89_g13</name>
</gene>
<proteinExistence type="predicted"/>
<dbReference type="Pfam" id="PF09346">
    <property type="entry name" value="SMI1_KNR4"/>
    <property type="match status" value="1"/>
</dbReference>
<name>A0A8H4RZN1_9HELO</name>
<reference evidence="2 3" key="1">
    <citation type="submission" date="2020-03" db="EMBL/GenBank/DDBJ databases">
        <title>Draft Genome Sequence of Cudoniella acicularis.</title>
        <authorList>
            <person name="Buettner E."/>
            <person name="Kellner H."/>
        </authorList>
    </citation>
    <scope>NUCLEOTIDE SEQUENCE [LARGE SCALE GENOMIC DNA]</scope>
    <source>
        <strain evidence="2 3">DSM 108380</strain>
    </source>
</reference>
<dbReference type="InterPro" id="IPR018958">
    <property type="entry name" value="Knr4/Smi1-like_dom"/>
</dbReference>
<evidence type="ECO:0000313" key="3">
    <source>
        <dbReference type="Proteomes" id="UP000566819"/>
    </source>
</evidence>
<dbReference type="EMBL" id="JAAMPI010000001">
    <property type="protein sequence ID" value="KAF4638065.1"/>
    <property type="molecule type" value="Genomic_DNA"/>
</dbReference>
<evidence type="ECO:0000313" key="2">
    <source>
        <dbReference type="EMBL" id="KAF4638065.1"/>
    </source>
</evidence>
<organism evidence="2 3">
    <name type="scientific">Cudoniella acicularis</name>
    <dbReference type="NCBI Taxonomy" id="354080"/>
    <lineage>
        <taxon>Eukaryota</taxon>
        <taxon>Fungi</taxon>
        <taxon>Dikarya</taxon>
        <taxon>Ascomycota</taxon>
        <taxon>Pezizomycotina</taxon>
        <taxon>Leotiomycetes</taxon>
        <taxon>Helotiales</taxon>
        <taxon>Tricladiaceae</taxon>
        <taxon>Cudoniella</taxon>
    </lineage>
</organism>
<dbReference type="SUPFAM" id="SSF160631">
    <property type="entry name" value="SMI1/KNR4-like"/>
    <property type="match status" value="1"/>
</dbReference>
<sequence length="474" mass="54693">MFREFVSQQLLAERSPHTRVYSGVEIALRLAVLGFIPQAVEIINIASKCGDLELRYLYTNGLYFAFEAANLWPIIVPEEHRTPKYLEKLDEDDSIKWGTLLGNYDDSVHEPLPPDESGLARLLKFVHGDGERFTYPFRDDQYILLHQYDARCVAADLALRLGTHEEEARRLISAQDMNDEEKTVHCKRIAKSRLVWRVLKDEGGFNSGENKNETLLEFERLRDIFRQNRDGGTQRPFKDKTMLELIQILDRNTVSHDLDEDADDAELSDLREHNPSLLGNRTIMHQPATDSDIAKIEEKFKFKIPEDYKEFLKITNGLEGIWNGYFHMRHLEGVDEISQGDDVLKGDSALPCELITWEELPFQVKWPSLDLERALNLNKDFDSGNTWLVEPKLIKEAVQNFFDAFDEANLDDKAKATVERTVSSYFGGIQEMKDMEWGILTWSHWGITITAWKSFRDFLETLAVESEKSPKAEA</sequence>
<comment type="caution">
    <text evidence="2">The sequence shown here is derived from an EMBL/GenBank/DDBJ whole genome shotgun (WGS) entry which is preliminary data.</text>
</comment>
<evidence type="ECO:0000259" key="1">
    <source>
        <dbReference type="SMART" id="SM00860"/>
    </source>
</evidence>
<accession>A0A8H4RZN1</accession>
<dbReference type="OrthoDB" id="2788868at2759"/>
<dbReference type="Gene3D" id="3.40.1580.10">
    <property type="entry name" value="SMI1/KNR4-like"/>
    <property type="match status" value="1"/>
</dbReference>
<protein>
    <recommendedName>
        <fullName evidence="1">Knr4/Smi1-like domain-containing protein</fullName>
    </recommendedName>
</protein>
<keyword evidence="3" id="KW-1185">Reference proteome</keyword>